<evidence type="ECO:0000313" key="6">
    <source>
        <dbReference type="EMBL" id="NKY14771.1"/>
    </source>
</evidence>
<organism evidence="6 7">
    <name type="scientific">Streptomyces somaliensis (strain ATCC 33201 / DSM 40738 / JCM 12659 / KCTC 9044 / NCTC 11332 / NRRL B-12077 / IP 733)</name>
    <dbReference type="NCBI Taxonomy" id="1134445"/>
    <lineage>
        <taxon>Bacteria</taxon>
        <taxon>Bacillati</taxon>
        <taxon>Actinomycetota</taxon>
        <taxon>Actinomycetes</taxon>
        <taxon>Kitasatosporales</taxon>
        <taxon>Streptomycetaceae</taxon>
        <taxon>Streptomyces</taxon>
    </lineage>
</organism>
<dbReference type="CDD" id="cd15831">
    <property type="entry name" value="BTAD"/>
    <property type="match status" value="1"/>
</dbReference>
<evidence type="ECO:0000313" key="7">
    <source>
        <dbReference type="Proteomes" id="UP000570003"/>
    </source>
</evidence>
<dbReference type="SUPFAM" id="SSF48452">
    <property type="entry name" value="TPR-like"/>
    <property type="match status" value="1"/>
</dbReference>
<accession>A0AA44DEQ8</accession>
<dbReference type="Gene3D" id="1.10.10.10">
    <property type="entry name" value="Winged helix-like DNA-binding domain superfamily/Winged helix DNA-binding domain"/>
    <property type="match status" value="1"/>
</dbReference>
<dbReference type="SUPFAM" id="SSF46894">
    <property type="entry name" value="C-terminal effector domain of the bipartite response regulators"/>
    <property type="match status" value="1"/>
</dbReference>
<dbReference type="EMBL" id="JAAXOU010000107">
    <property type="protein sequence ID" value="NKY14771.1"/>
    <property type="molecule type" value="Genomic_DNA"/>
</dbReference>
<dbReference type="AlphaFoldDB" id="A0AA44DEQ8"/>
<feature type="non-terminal residue" evidence="6">
    <location>
        <position position="681"/>
    </location>
</feature>
<protein>
    <submittedName>
        <fullName evidence="6">AfsR family transcriptional regulator</fullName>
    </submittedName>
</protein>
<dbReference type="GO" id="GO:0003677">
    <property type="term" value="F:DNA binding"/>
    <property type="evidence" value="ECO:0007669"/>
    <property type="project" value="InterPro"/>
</dbReference>
<dbReference type="Gene3D" id="1.25.40.10">
    <property type="entry name" value="Tetratricopeptide repeat domain"/>
    <property type="match status" value="1"/>
</dbReference>
<evidence type="ECO:0000256" key="2">
    <source>
        <dbReference type="ARBA" id="ARBA00023015"/>
    </source>
</evidence>
<proteinExistence type="predicted"/>
<keyword evidence="2" id="KW-0805">Transcription regulation</keyword>
<dbReference type="PRINTS" id="PR00364">
    <property type="entry name" value="DISEASERSIST"/>
</dbReference>
<dbReference type="PANTHER" id="PTHR35807">
    <property type="entry name" value="TRANSCRIPTIONAL REGULATOR REDD-RELATED"/>
    <property type="match status" value="1"/>
</dbReference>
<gene>
    <name evidence="6" type="ORF">HGA06_11575</name>
</gene>
<dbReference type="InterPro" id="IPR005158">
    <property type="entry name" value="BTAD"/>
</dbReference>
<dbReference type="SMART" id="SM01043">
    <property type="entry name" value="BTAD"/>
    <property type="match status" value="1"/>
</dbReference>
<keyword evidence="3" id="KW-0804">Transcription</keyword>
<feature type="domain" description="Bacterial transcriptional activator" evidence="5">
    <location>
        <begin position="104"/>
        <end position="245"/>
    </location>
</feature>
<dbReference type="InterPro" id="IPR051677">
    <property type="entry name" value="AfsR-DnrI-RedD_regulator"/>
</dbReference>
<dbReference type="Proteomes" id="UP000570003">
    <property type="component" value="Unassembled WGS sequence"/>
</dbReference>
<name>A0AA44DEQ8_STRE0</name>
<sequence>MVASPGSAVRFGVLGTLAVSAGQQRLHPGGPRARAMLAALLLEANRTVPISRLVEAVWERVPPATAEHQIRKIAADLRSRIPHAQETLVTDGPGYRIVVDEDRLDLLRFDRALDEARRRVTVDGEAAALETALGLYRGRILPDSRSPVLAAAAAALEDRCLSARERLLELRLEQGRAHDAVGELIPLVAEHPLRESLCALLMVALYRTGRQADALRVYHDLRNLLAEQLGIDPGAAVNDRYQQILRGEPGLGTPHAARHGWSAGPSHPVPPPRSLPPDLPDLTGREAELQRLLEHLRPAPGGPADRRAARVVAVDGMAGGGKTALAVHAAHHVADGYPDGQVFLDLHGFSPHRGPVTPHDALGTLLRAVGVPADRVPDDPADREGLWRGATADRRLLLLLDNAASSDQVRPLLPAGPGCLVLVTSRPRLAGLDGAVTFPLPLLPTADALAFLGRVLGARRVAAEREAAAELVVLCGHLPLALRVAASRLADRPHWSLAHLVERLREEPLRLDELTVEHRGVRAALHPSYAALPPRHRELFRLLGVHPGPDFDRYAAAALTGLAPAAAEAILEDLLDARLLLQRVPGRYAFHRLVRALARETADRDPRLVHDARRRLLDHYLRAADEAAGLLGPRREALRPAERGHRPAATPPLRDAADALDWFGAERDNLLAVLARAGGTG</sequence>
<feature type="region of interest" description="Disordered" evidence="4">
    <location>
        <begin position="248"/>
        <end position="282"/>
    </location>
</feature>
<evidence type="ECO:0000256" key="3">
    <source>
        <dbReference type="ARBA" id="ARBA00023163"/>
    </source>
</evidence>
<dbReference type="InterPro" id="IPR011990">
    <property type="entry name" value="TPR-like_helical_dom_sf"/>
</dbReference>
<evidence type="ECO:0000259" key="5">
    <source>
        <dbReference type="SMART" id="SM01043"/>
    </source>
</evidence>
<comment type="caution">
    <text evidence="6">The sequence shown here is derived from an EMBL/GenBank/DDBJ whole genome shotgun (WGS) entry which is preliminary data.</text>
</comment>
<evidence type="ECO:0000256" key="1">
    <source>
        <dbReference type="ARBA" id="ARBA00023012"/>
    </source>
</evidence>
<keyword evidence="7" id="KW-1185">Reference proteome</keyword>
<dbReference type="Pfam" id="PF03704">
    <property type="entry name" value="BTAD"/>
    <property type="match status" value="1"/>
</dbReference>
<dbReference type="PANTHER" id="PTHR35807:SF1">
    <property type="entry name" value="TRANSCRIPTIONAL REGULATOR REDD"/>
    <property type="match status" value="1"/>
</dbReference>
<dbReference type="Gene3D" id="3.40.50.300">
    <property type="entry name" value="P-loop containing nucleotide triphosphate hydrolases"/>
    <property type="match status" value="1"/>
</dbReference>
<dbReference type="GO" id="GO:0006355">
    <property type="term" value="P:regulation of DNA-templated transcription"/>
    <property type="evidence" value="ECO:0007669"/>
    <property type="project" value="InterPro"/>
</dbReference>
<evidence type="ECO:0000256" key="4">
    <source>
        <dbReference type="SAM" id="MobiDB-lite"/>
    </source>
</evidence>
<dbReference type="InterPro" id="IPR027417">
    <property type="entry name" value="P-loop_NTPase"/>
</dbReference>
<dbReference type="InterPro" id="IPR016032">
    <property type="entry name" value="Sig_transdc_resp-reg_C-effctor"/>
</dbReference>
<keyword evidence="1" id="KW-0902">Two-component regulatory system</keyword>
<feature type="compositionally biased region" description="Pro residues" evidence="4">
    <location>
        <begin position="267"/>
        <end position="279"/>
    </location>
</feature>
<dbReference type="SUPFAM" id="SSF52540">
    <property type="entry name" value="P-loop containing nucleoside triphosphate hydrolases"/>
    <property type="match status" value="1"/>
</dbReference>
<reference evidence="6 7" key="1">
    <citation type="submission" date="2020-04" db="EMBL/GenBank/DDBJ databases">
        <title>MicrobeNet Type strains.</title>
        <authorList>
            <person name="Nicholson A.C."/>
        </authorList>
    </citation>
    <scope>NUCLEOTIDE SEQUENCE [LARGE SCALE GENOMIC DNA]</scope>
    <source>
        <strain evidence="6 7">DSM 40738</strain>
    </source>
</reference>
<dbReference type="GO" id="GO:0043531">
    <property type="term" value="F:ADP binding"/>
    <property type="evidence" value="ECO:0007669"/>
    <property type="project" value="InterPro"/>
</dbReference>
<dbReference type="RefSeq" id="WP_168438984.1">
    <property type="nucleotide sequence ID" value="NZ_JAAXOU010000107.1"/>
</dbReference>
<dbReference type="InterPro" id="IPR036388">
    <property type="entry name" value="WH-like_DNA-bd_sf"/>
</dbReference>
<dbReference type="GO" id="GO:0000160">
    <property type="term" value="P:phosphorelay signal transduction system"/>
    <property type="evidence" value="ECO:0007669"/>
    <property type="project" value="UniProtKB-KW"/>
</dbReference>